<dbReference type="Gene3D" id="1.10.530.10">
    <property type="match status" value="1"/>
</dbReference>
<dbReference type="Proteomes" id="UP000839641">
    <property type="component" value="Unassembled WGS sequence"/>
</dbReference>
<dbReference type="EMBL" id="AAILJL010000032">
    <property type="protein sequence ID" value="ECF4924840.1"/>
    <property type="molecule type" value="Genomic_DNA"/>
</dbReference>
<organism evidence="1">
    <name type="scientific">Salmonella enterica subsp. arizonae</name>
    <dbReference type="NCBI Taxonomy" id="59203"/>
    <lineage>
        <taxon>Bacteria</taxon>
        <taxon>Pseudomonadati</taxon>
        <taxon>Pseudomonadota</taxon>
        <taxon>Gammaproteobacteria</taxon>
        <taxon>Enterobacterales</taxon>
        <taxon>Enterobacteriaceae</taxon>
        <taxon>Salmonella</taxon>
    </lineage>
</organism>
<gene>
    <name evidence="1" type="ORF">FLP03_22180</name>
</gene>
<protein>
    <submittedName>
        <fullName evidence="1">Uncharacterized protein</fullName>
    </submittedName>
</protein>
<accession>A0A5Y2QSU7</accession>
<comment type="caution">
    <text evidence="1">The sequence shown here is derived from an EMBL/GenBank/DDBJ whole genome shotgun (WGS) entry which is preliminary data.</text>
</comment>
<dbReference type="InterPro" id="IPR023346">
    <property type="entry name" value="Lysozyme-like_dom_sf"/>
</dbReference>
<evidence type="ECO:0000313" key="1">
    <source>
        <dbReference type="EMBL" id="ECF4924840.1"/>
    </source>
</evidence>
<proteinExistence type="predicted"/>
<name>A0A5Y2QSU7_SALER</name>
<sequence length="189" mass="21494">MKSTRLYGSRILWLRFSTKLIFSSILKKLHSGNAYEGRNDLGNTQVGDGKLFKGRDLLQITGRDNYTKCQEYFRTKLNDGTFDVTSSVSKAKQLSENPRYAALTSGYFWKYIKPKLNAAADKDDIYWVSVYVNGWAVQAHPYYPDKTREPNHMDDRVNKLSIAKKAFGRSEFNGKGIIIVGSVCTTIIL</sequence>
<dbReference type="SUPFAM" id="SSF53955">
    <property type="entry name" value="Lysozyme-like"/>
    <property type="match status" value="1"/>
</dbReference>
<reference evidence="1" key="1">
    <citation type="submission" date="2019-07" db="EMBL/GenBank/DDBJ databases">
        <authorList>
            <consortium name="GenomeTrakr network: Whole genome sequencing for foodborne pathogen traceback"/>
        </authorList>
    </citation>
    <scope>NUCLEOTIDE SEQUENCE [LARGE SCALE GENOMIC DNA]</scope>
    <source>
        <strain evidence="1">FDA00014297</strain>
    </source>
</reference>
<dbReference type="AlphaFoldDB" id="A0A5Y2QSU7"/>